<organism evidence="1 2">
    <name type="scientific">Xenorhabdus hominickii</name>
    <dbReference type="NCBI Taxonomy" id="351679"/>
    <lineage>
        <taxon>Bacteria</taxon>
        <taxon>Pseudomonadati</taxon>
        <taxon>Pseudomonadota</taxon>
        <taxon>Gammaproteobacteria</taxon>
        <taxon>Enterobacterales</taxon>
        <taxon>Morganellaceae</taxon>
        <taxon>Xenorhabdus</taxon>
    </lineage>
</organism>
<name>A0A2G0QAM0_XENHO</name>
<evidence type="ECO:0008006" key="3">
    <source>
        <dbReference type="Google" id="ProtNLM"/>
    </source>
</evidence>
<dbReference type="AlphaFoldDB" id="A0A2G0QAM0"/>
<dbReference type="RefSeq" id="WP_099139720.1">
    <property type="nucleotide sequence ID" value="NZ_CAWNQJ010000046.1"/>
</dbReference>
<protein>
    <recommendedName>
        <fullName evidence="3">Knr4/Smi1-like domain-containing protein</fullName>
    </recommendedName>
</protein>
<sequence length="330" mass="39116">MKLLNRKMYKGVITYYVGMSQPELIFLKNCLHDILLKFNEIEENNYDKLAWLKAIFSEISNCLESNIEQLKTTRIAKEHIDREVFFTLKLTSGEHDLLVQYIKELKYTIYKTPSSSNLKPLCNNVEELTNYFEKLQYFGVKETNQNYKMTKTELIEYLHSAYPELTIDTTYIKGYSEEDISKLEYLYDIKIQGQLLEFLIHMGLCSGGLFESQPLLFYWIRNSENKIKFSELEYKMSIQESLEYTFRDIQRLDLIKQKPFIISFENEGIYDYFLLTESDTPNLVYYVDNNYNEVALTGLTFNEYLRSTVDSYRAYQYKAPFDLKGTLLGM</sequence>
<gene>
    <name evidence="1" type="ORF">Xhom_01745</name>
</gene>
<dbReference type="SUPFAM" id="SSF160631">
    <property type="entry name" value="SMI1/KNR4-like"/>
    <property type="match status" value="1"/>
</dbReference>
<comment type="caution">
    <text evidence="1">The sequence shown here is derived from an EMBL/GenBank/DDBJ whole genome shotgun (WGS) entry which is preliminary data.</text>
</comment>
<reference evidence="1 2" key="1">
    <citation type="journal article" date="2017" name="Nat. Microbiol.">
        <title>Natural product diversity associated with the nematode symbionts Photorhabdus and Xenorhabdus.</title>
        <authorList>
            <person name="Tobias N.J."/>
            <person name="Wolff H."/>
            <person name="Djahanschiri B."/>
            <person name="Grundmann F."/>
            <person name="Kronenwerth M."/>
            <person name="Shi Y.M."/>
            <person name="Simonyi S."/>
            <person name="Grun P."/>
            <person name="Shapiro-Ilan D."/>
            <person name="Pidot S.J."/>
            <person name="Stinear T.P."/>
            <person name="Ebersberger I."/>
            <person name="Bode H.B."/>
        </authorList>
    </citation>
    <scope>NUCLEOTIDE SEQUENCE [LARGE SCALE GENOMIC DNA]</scope>
    <source>
        <strain evidence="1 2">DSM 17903</strain>
    </source>
</reference>
<dbReference type="InterPro" id="IPR037883">
    <property type="entry name" value="Knr4/Smi1-like_sf"/>
</dbReference>
<dbReference type="EMBL" id="NJAI01000002">
    <property type="protein sequence ID" value="PHM56260.1"/>
    <property type="molecule type" value="Genomic_DNA"/>
</dbReference>
<accession>A0A2G0QAM0</accession>
<dbReference type="OrthoDB" id="6454052at2"/>
<evidence type="ECO:0000313" key="2">
    <source>
        <dbReference type="Proteomes" id="UP000225433"/>
    </source>
</evidence>
<evidence type="ECO:0000313" key="1">
    <source>
        <dbReference type="EMBL" id="PHM56260.1"/>
    </source>
</evidence>
<proteinExistence type="predicted"/>
<dbReference type="Proteomes" id="UP000225433">
    <property type="component" value="Unassembled WGS sequence"/>
</dbReference>